<keyword evidence="3" id="KW-1185">Reference proteome</keyword>
<reference evidence="2" key="1">
    <citation type="submission" date="2022-04" db="EMBL/GenBank/DDBJ databases">
        <title>Carnegiea gigantea Genome sequencing and assembly v2.</title>
        <authorList>
            <person name="Copetti D."/>
            <person name="Sanderson M.J."/>
            <person name="Burquez A."/>
            <person name="Wojciechowski M.F."/>
        </authorList>
    </citation>
    <scope>NUCLEOTIDE SEQUENCE</scope>
    <source>
        <strain evidence="2">SGP5-SGP5p</strain>
        <tissue evidence="2">Aerial part</tissue>
    </source>
</reference>
<protein>
    <submittedName>
        <fullName evidence="2">Uncharacterized protein</fullName>
    </submittedName>
</protein>
<dbReference type="EMBL" id="JAKOGI010000448">
    <property type="protein sequence ID" value="KAJ8434829.1"/>
    <property type="molecule type" value="Genomic_DNA"/>
</dbReference>
<evidence type="ECO:0000313" key="2">
    <source>
        <dbReference type="EMBL" id="KAJ8434829.1"/>
    </source>
</evidence>
<comment type="caution">
    <text evidence="2">The sequence shown here is derived from an EMBL/GenBank/DDBJ whole genome shotgun (WGS) entry which is preliminary data.</text>
</comment>
<feature type="region of interest" description="Disordered" evidence="1">
    <location>
        <begin position="84"/>
        <end position="114"/>
    </location>
</feature>
<gene>
    <name evidence="2" type="ORF">Cgig2_022108</name>
</gene>
<name>A0A9Q1K1K0_9CARY</name>
<accession>A0A9Q1K1K0</accession>
<dbReference type="PANTHER" id="PTHR33098">
    <property type="entry name" value="COTTON FIBER (DUF761)"/>
    <property type="match status" value="1"/>
</dbReference>
<organism evidence="2 3">
    <name type="scientific">Carnegiea gigantea</name>
    <dbReference type="NCBI Taxonomy" id="171969"/>
    <lineage>
        <taxon>Eukaryota</taxon>
        <taxon>Viridiplantae</taxon>
        <taxon>Streptophyta</taxon>
        <taxon>Embryophyta</taxon>
        <taxon>Tracheophyta</taxon>
        <taxon>Spermatophyta</taxon>
        <taxon>Magnoliopsida</taxon>
        <taxon>eudicotyledons</taxon>
        <taxon>Gunneridae</taxon>
        <taxon>Pentapetalae</taxon>
        <taxon>Caryophyllales</taxon>
        <taxon>Cactineae</taxon>
        <taxon>Cactaceae</taxon>
        <taxon>Cactoideae</taxon>
        <taxon>Echinocereeae</taxon>
        <taxon>Carnegiea</taxon>
    </lineage>
</organism>
<dbReference type="Proteomes" id="UP001153076">
    <property type="component" value="Unassembled WGS sequence"/>
</dbReference>
<dbReference type="Pfam" id="PF05553">
    <property type="entry name" value="DUF761"/>
    <property type="match status" value="1"/>
</dbReference>
<evidence type="ECO:0000256" key="1">
    <source>
        <dbReference type="SAM" id="MobiDB-lite"/>
    </source>
</evidence>
<dbReference type="OrthoDB" id="1913960at2759"/>
<dbReference type="PANTHER" id="PTHR33098:SF102">
    <property type="match status" value="1"/>
</dbReference>
<dbReference type="InterPro" id="IPR008480">
    <property type="entry name" value="DUF761_pln"/>
</dbReference>
<evidence type="ECO:0000313" key="3">
    <source>
        <dbReference type="Proteomes" id="UP001153076"/>
    </source>
</evidence>
<proteinExistence type="predicted"/>
<sequence length="185" mass="21215">MSCLHIPIPKKLKQLPSSSKKAWKSFTSSFHPKLRHLRDHLEITAAAAHRPRMGRHQYYQYQHLQQCSSVPASPATVHVDRLFEESSKTQSAGPAPTSAAERNNSGGRNEDHRSRCAVKIEQMTGRSRVKVGSMESKNVRWKEYVSSLPIMRGVDERAEEFISKFRQEMQLQREESILEFQQIGN</sequence>
<dbReference type="AlphaFoldDB" id="A0A9Q1K1K0"/>